<feature type="transmembrane region" description="Helical" evidence="10">
    <location>
        <begin position="21"/>
        <end position="46"/>
    </location>
</feature>
<evidence type="ECO:0000313" key="12">
    <source>
        <dbReference type="EMBL" id="CAI3637730.1"/>
    </source>
</evidence>
<dbReference type="NCBIfam" id="TIGR00410">
    <property type="entry name" value="lacE"/>
    <property type="match status" value="1"/>
</dbReference>
<gene>
    <name evidence="12" type="ORF">CNEO2_490007</name>
</gene>
<feature type="transmembrane region" description="Helical" evidence="10">
    <location>
        <begin position="98"/>
        <end position="116"/>
    </location>
</feature>
<accession>A0AAD2DG55</accession>
<evidence type="ECO:0000313" key="13">
    <source>
        <dbReference type="Proteomes" id="UP001189143"/>
    </source>
</evidence>
<reference evidence="12" key="1">
    <citation type="submission" date="2022-10" db="EMBL/GenBank/DDBJ databases">
        <authorList>
            <person name="Aires J."/>
            <person name="Mesa V."/>
        </authorList>
    </citation>
    <scope>NUCLEOTIDE SEQUENCE</scope>
    <source>
        <strain evidence="12">Clostridium neonatale JD116</strain>
    </source>
</reference>
<keyword evidence="6 10" id="KW-0812">Transmembrane</keyword>
<proteinExistence type="predicted"/>
<dbReference type="PANTHER" id="PTHR33989:SF8">
    <property type="entry name" value="PERMEASE IIC COMPONENT"/>
    <property type="match status" value="1"/>
</dbReference>
<dbReference type="InterPro" id="IPR051088">
    <property type="entry name" value="PTS_Sugar-EIIC/EIIB"/>
</dbReference>
<dbReference type="PIRSF" id="PIRSF006351">
    <property type="entry name" value="PTS_EIIC-Cellobiose"/>
    <property type="match status" value="1"/>
</dbReference>
<evidence type="ECO:0000256" key="10">
    <source>
        <dbReference type="SAM" id="Phobius"/>
    </source>
</evidence>
<name>A0AAD2DG55_9CLOT</name>
<dbReference type="Proteomes" id="UP001189143">
    <property type="component" value="Unassembled WGS sequence"/>
</dbReference>
<feature type="transmembrane region" description="Helical" evidence="10">
    <location>
        <begin position="136"/>
        <end position="154"/>
    </location>
</feature>
<comment type="caution">
    <text evidence="12">The sequence shown here is derived from an EMBL/GenBank/DDBJ whole genome shotgun (WGS) entry which is preliminary data.</text>
</comment>
<dbReference type="EMBL" id="CAMTCP010000247">
    <property type="protein sequence ID" value="CAI3637730.1"/>
    <property type="molecule type" value="Genomic_DNA"/>
</dbReference>
<feature type="transmembrane region" description="Helical" evidence="10">
    <location>
        <begin position="309"/>
        <end position="329"/>
    </location>
</feature>
<dbReference type="AlphaFoldDB" id="A0AAD2DG55"/>
<feature type="transmembrane region" description="Helical" evidence="10">
    <location>
        <begin position="214"/>
        <end position="236"/>
    </location>
</feature>
<evidence type="ECO:0000259" key="11">
    <source>
        <dbReference type="PROSITE" id="PS51105"/>
    </source>
</evidence>
<evidence type="ECO:0000256" key="4">
    <source>
        <dbReference type="ARBA" id="ARBA00022597"/>
    </source>
</evidence>
<keyword evidence="8 9" id="KW-0472">Membrane</keyword>
<sequence length="419" mass="45950">MEIRNKFSGFEKVAIKLQQNKYLNAISSGLASLMPIIIVGSLFVVVDTLNIEAYQSFLESIGLKNFLNYINMVTNGMLSIYAAFSIAYNLARQYKIDGFMGGLMAIMAFMLVQPFSFMQDGQTLGLSVNLFGAEGIFTAIVLAILVIEVMRFCIDKGIYVRMPKEVPEMVERSFKALTSTAIVIIFVLIIKIVLAKTPFETVPGLITAIIQAPLKSLGGSWISLVIIMAIVNLLWFLGIHGHLVALSVLTPTYIAMDLENLAAYQAGSELPNIIGNSFIYVYGSGACVLFGLVFWLWKCKSERYKTLSKLASVPMLFGIGEPLAFGVPYTLNFTLFFPVVFSASINVILAYVATIIGILPRLNGVAIQGGMPVVFTGMIAGGVRVALFQIFLCFINILIFAPFVKKLDKINLAEAELEK</sequence>
<protein>
    <recommendedName>
        <fullName evidence="9">Permease IIC component</fullName>
    </recommendedName>
</protein>
<keyword evidence="2 9" id="KW-0813">Transport</keyword>
<evidence type="ECO:0000256" key="9">
    <source>
        <dbReference type="PIRNR" id="PIRNR006351"/>
    </source>
</evidence>
<feature type="transmembrane region" description="Helical" evidence="10">
    <location>
        <begin position="243"/>
        <end position="266"/>
    </location>
</feature>
<keyword evidence="4 9" id="KW-0762">Sugar transport</keyword>
<dbReference type="GO" id="GO:1901264">
    <property type="term" value="P:carbohydrate derivative transport"/>
    <property type="evidence" value="ECO:0007669"/>
    <property type="project" value="TreeGrafter"/>
</dbReference>
<feature type="transmembrane region" description="Helical" evidence="10">
    <location>
        <begin position="66"/>
        <end position="91"/>
    </location>
</feature>
<keyword evidence="3 9" id="KW-1003">Cell membrane</keyword>
<dbReference type="InterPro" id="IPR004796">
    <property type="entry name" value="PTS_IIC_cello"/>
</dbReference>
<dbReference type="GO" id="GO:0009401">
    <property type="term" value="P:phosphoenolpyruvate-dependent sugar phosphotransferase system"/>
    <property type="evidence" value="ECO:0007669"/>
    <property type="project" value="UniProtKB-KW"/>
</dbReference>
<comment type="function">
    <text evidence="9">The phosphoenolpyruvate-dependent sugar phosphotransferase system (PTS), a major carbohydrate active -transport system, catalyzes the phosphorylation of incoming sugar substrates concomitant with their translocation across the cell membrane.</text>
</comment>
<dbReference type="Pfam" id="PF02378">
    <property type="entry name" value="PTS_EIIC"/>
    <property type="match status" value="1"/>
</dbReference>
<organism evidence="12 13">
    <name type="scientific">Clostridium neonatale</name>
    <dbReference type="NCBI Taxonomy" id="137838"/>
    <lineage>
        <taxon>Bacteria</taxon>
        <taxon>Bacillati</taxon>
        <taxon>Bacillota</taxon>
        <taxon>Clostridia</taxon>
        <taxon>Eubacteriales</taxon>
        <taxon>Clostridiaceae</taxon>
        <taxon>Clostridium</taxon>
    </lineage>
</organism>
<dbReference type="InterPro" id="IPR004501">
    <property type="entry name" value="PTS_EIIC_3"/>
</dbReference>
<feature type="transmembrane region" description="Helical" evidence="10">
    <location>
        <begin position="278"/>
        <end position="297"/>
    </location>
</feature>
<dbReference type="PROSITE" id="PS51105">
    <property type="entry name" value="PTS_EIIC_TYPE_3"/>
    <property type="match status" value="1"/>
</dbReference>
<evidence type="ECO:0000256" key="6">
    <source>
        <dbReference type="ARBA" id="ARBA00022692"/>
    </source>
</evidence>
<evidence type="ECO:0000256" key="1">
    <source>
        <dbReference type="ARBA" id="ARBA00004651"/>
    </source>
</evidence>
<feature type="transmembrane region" description="Helical" evidence="10">
    <location>
        <begin position="335"/>
        <end position="359"/>
    </location>
</feature>
<dbReference type="InterPro" id="IPR003352">
    <property type="entry name" value="PTS_EIIC"/>
</dbReference>
<evidence type="ECO:0000256" key="7">
    <source>
        <dbReference type="ARBA" id="ARBA00022989"/>
    </source>
</evidence>
<dbReference type="GO" id="GO:0005886">
    <property type="term" value="C:plasma membrane"/>
    <property type="evidence" value="ECO:0007669"/>
    <property type="project" value="UniProtKB-SubCell"/>
</dbReference>
<evidence type="ECO:0000256" key="8">
    <source>
        <dbReference type="ARBA" id="ARBA00023136"/>
    </source>
</evidence>
<evidence type="ECO:0000256" key="2">
    <source>
        <dbReference type="ARBA" id="ARBA00022448"/>
    </source>
</evidence>
<keyword evidence="5" id="KW-0598">Phosphotransferase system</keyword>
<dbReference type="PANTHER" id="PTHR33989">
    <property type="match status" value="1"/>
</dbReference>
<dbReference type="GO" id="GO:0008982">
    <property type="term" value="F:protein-N(PI)-phosphohistidine-sugar phosphotransferase activity"/>
    <property type="evidence" value="ECO:0007669"/>
    <property type="project" value="UniProtKB-UniRule"/>
</dbReference>
<dbReference type="RefSeq" id="WP_125149379.1">
    <property type="nucleotide sequence ID" value="NZ_CAKJVF010000247.1"/>
</dbReference>
<keyword evidence="7 10" id="KW-1133">Transmembrane helix</keyword>
<feature type="transmembrane region" description="Helical" evidence="10">
    <location>
        <begin position="371"/>
        <end position="404"/>
    </location>
</feature>
<feature type="transmembrane region" description="Helical" evidence="10">
    <location>
        <begin position="174"/>
        <end position="194"/>
    </location>
</feature>
<evidence type="ECO:0000256" key="5">
    <source>
        <dbReference type="ARBA" id="ARBA00022683"/>
    </source>
</evidence>
<evidence type="ECO:0000256" key="3">
    <source>
        <dbReference type="ARBA" id="ARBA00022475"/>
    </source>
</evidence>
<comment type="subcellular location">
    <subcellularLocation>
        <location evidence="1">Cell membrane</location>
        <topology evidence="1">Multi-pass membrane protein</topology>
    </subcellularLocation>
</comment>
<feature type="domain" description="PTS EIIC type-3" evidence="11">
    <location>
        <begin position="3"/>
        <end position="403"/>
    </location>
</feature>